<dbReference type="EMBL" id="LUCM01010626">
    <property type="protein sequence ID" value="KAA0185201.1"/>
    <property type="molecule type" value="Genomic_DNA"/>
</dbReference>
<evidence type="ECO:0000256" key="3">
    <source>
        <dbReference type="ARBA" id="ARBA00022989"/>
    </source>
</evidence>
<dbReference type="InterPro" id="IPR018499">
    <property type="entry name" value="Tetraspanin/Peripherin"/>
</dbReference>
<keyword evidence="2 5" id="KW-0812">Transmembrane</keyword>
<organism evidence="6 7">
    <name type="scientific">Fasciolopsis buskii</name>
    <dbReference type="NCBI Taxonomy" id="27845"/>
    <lineage>
        <taxon>Eukaryota</taxon>
        <taxon>Metazoa</taxon>
        <taxon>Spiralia</taxon>
        <taxon>Lophotrochozoa</taxon>
        <taxon>Platyhelminthes</taxon>
        <taxon>Trematoda</taxon>
        <taxon>Digenea</taxon>
        <taxon>Plagiorchiida</taxon>
        <taxon>Echinostomata</taxon>
        <taxon>Echinostomatoidea</taxon>
        <taxon>Fasciolidae</taxon>
        <taxon>Fasciolopsis</taxon>
    </lineage>
</organism>
<keyword evidence="3 5" id="KW-1133">Transmembrane helix</keyword>
<evidence type="ECO:0008006" key="8">
    <source>
        <dbReference type="Google" id="ProtNLM"/>
    </source>
</evidence>
<accession>A0A8E0VD31</accession>
<feature type="transmembrane region" description="Helical" evidence="5">
    <location>
        <begin position="71"/>
        <end position="93"/>
    </location>
</feature>
<dbReference type="Proteomes" id="UP000728185">
    <property type="component" value="Unassembled WGS sequence"/>
</dbReference>
<comment type="subcellular location">
    <subcellularLocation>
        <location evidence="1">Membrane</location>
        <topology evidence="1">Multi-pass membrane protein</topology>
    </subcellularLocation>
</comment>
<evidence type="ECO:0000313" key="6">
    <source>
        <dbReference type="EMBL" id="KAA0185201.1"/>
    </source>
</evidence>
<comment type="caution">
    <text evidence="6">The sequence shown here is derived from an EMBL/GenBank/DDBJ whole genome shotgun (WGS) entry which is preliminary data.</text>
</comment>
<dbReference type="SUPFAM" id="SSF48652">
    <property type="entry name" value="Tetraspanin"/>
    <property type="match status" value="1"/>
</dbReference>
<protein>
    <recommendedName>
        <fullName evidence="8">Tetraspanin</fullName>
    </recommendedName>
</protein>
<evidence type="ECO:0000256" key="4">
    <source>
        <dbReference type="ARBA" id="ARBA00023136"/>
    </source>
</evidence>
<dbReference type="CDD" id="cd03127">
    <property type="entry name" value="tetraspanin_LEL"/>
    <property type="match status" value="1"/>
</dbReference>
<dbReference type="InterPro" id="IPR008952">
    <property type="entry name" value="Tetraspanin_EC2_sf"/>
</dbReference>
<dbReference type="GO" id="GO:0016020">
    <property type="term" value="C:membrane"/>
    <property type="evidence" value="ECO:0007669"/>
    <property type="project" value="UniProtKB-SubCell"/>
</dbReference>
<gene>
    <name evidence="6" type="ORF">FBUS_02610</name>
</gene>
<dbReference type="OrthoDB" id="9972904at2759"/>
<keyword evidence="4 5" id="KW-0472">Membrane</keyword>
<proteinExistence type="predicted"/>
<dbReference type="Pfam" id="PF00335">
    <property type="entry name" value="Tetraspanin"/>
    <property type="match status" value="1"/>
</dbReference>
<feature type="transmembrane region" description="Helical" evidence="5">
    <location>
        <begin position="242"/>
        <end position="263"/>
    </location>
</feature>
<keyword evidence="7" id="KW-1185">Reference proteome</keyword>
<evidence type="ECO:0000256" key="2">
    <source>
        <dbReference type="ARBA" id="ARBA00022692"/>
    </source>
</evidence>
<feature type="transmembrane region" description="Helical" evidence="5">
    <location>
        <begin position="26"/>
        <end position="51"/>
    </location>
</feature>
<evidence type="ECO:0000256" key="1">
    <source>
        <dbReference type="ARBA" id="ARBA00004141"/>
    </source>
</evidence>
<evidence type="ECO:0000313" key="7">
    <source>
        <dbReference type="Proteomes" id="UP000728185"/>
    </source>
</evidence>
<dbReference type="Gene3D" id="1.10.1450.10">
    <property type="entry name" value="Tetraspanin"/>
    <property type="match status" value="1"/>
</dbReference>
<evidence type="ECO:0000256" key="5">
    <source>
        <dbReference type="SAM" id="Phobius"/>
    </source>
</evidence>
<feature type="transmembrane region" description="Helical" evidence="5">
    <location>
        <begin position="105"/>
        <end position="123"/>
    </location>
</feature>
<name>A0A8E0VD31_9TREM</name>
<reference evidence="6" key="1">
    <citation type="submission" date="2019-05" db="EMBL/GenBank/DDBJ databases">
        <title>Annotation for the trematode Fasciolopsis buski.</title>
        <authorList>
            <person name="Choi Y.-J."/>
        </authorList>
    </citation>
    <scope>NUCLEOTIDE SEQUENCE</scope>
    <source>
        <strain evidence="6">HT</strain>
        <tissue evidence="6">Whole worm</tissue>
    </source>
</reference>
<dbReference type="AlphaFoldDB" id="A0A8E0VD31"/>
<sequence length="295" mass="32791">MSRRVHFKRISTPNLNELDNSDRIRICCLVTNGILIASALAVILSILAVYVHRSWLRLISALHSIISANVTLGFLLALSVVSILLGCIGLYTIRKRSTLTHGLQIFGLILLAMLEVGVLYGFLSHWLTNLTVGVTYAVQTFRPGLPDQQDNIAAIQRALHCCGRASYKDYYIANEEIPFNYVPFSCCDMHLHGEEACQNASATTQKGRVGRKPDFGIPSDQLIVPKHLSFGRGCHNLLHQTILPYILVLFAILLGFNLLTIITNSVYLHLTSKYEYEAIHKTDAALRGEPLTCSE</sequence>